<proteinExistence type="predicted"/>
<evidence type="ECO:0000259" key="2">
    <source>
        <dbReference type="Pfam" id="PF25043"/>
    </source>
</evidence>
<sequence>MAVTAAASSATCNLNHTRNFLSSKPHFNSISGAPRTFPAKSRSSTIVSMAPQKKVNKLDSGWEKKWYGAGIFYEGAEEVEVDVFKKLEKRKVLSNVEKAGLLSKAEELGVTLSSIEKLGLFSKAEELGLLSLLEKVAGFSPAALASAALPILVAAVVAVVVIPDDSAALVAAQAVVAGVLGAGAAGLLVGLHNLPVSAAGVDLLLLVEMQKKAEQQQERGAVEFMKARRRRKPFVFIGGNPQLLSVQGDDLKSKCGFMRRMDNEGWHRNANFQKVFDVILEVAVNANMKPEQMIKKLYVFTSDQDFDDASGLFWDLRCDENVGVTAMSGNSEDFVECFLDIDGDVDREQVMKAAISGERYQNLAVVD</sequence>
<accession>A0A498KPA9</accession>
<keyword evidence="4" id="KW-1185">Reference proteome</keyword>
<keyword evidence="1" id="KW-1133">Transmembrane helix</keyword>
<keyword evidence="1" id="KW-0472">Membrane</keyword>
<dbReference type="InterPro" id="IPR009500">
    <property type="entry name" value="DUF1118"/>
</dbReference>
<feature type="transmembrane region" description="Helical" evidence="1">
    <location>
        <begin position="142"/>
        <end position="162"/>
    </location>
</feature>
<organism evidence="3 4">
    <name type="scientific">Malus domestica</name>
    <name type="common">Apple</name>
    <name type="synonym">Pyrus malus</name>
    <dbReference type="NCBI Taxonomy" id="3750"/>
    <lineage>
        <taxon>Eukaryota</taxon>
        <taxon>Viridiplantae</taxon>
        <taxon>Streptophyta</taxon>
        <taxon>Embryophyta</taxon>
        <taxon>Tracheophyta</taxon>
        <taxon>Spermatophyta</taxon>
        <taxon>Magnoliopsida</taxon>
        <taxon>eudicotyledons</taxon>
        <taxon>Gunneridae</taxon>
        <taxon>Pentapetalae</taxon>
        <taxon>rosids</taxon>
        <taxon>fabids</taxon>
        <taxon>Rosales</taxon>
        <taxon>Rosaceae</taxon>
        <taxon>Amygdaloideae</taxon>
        <taxon>Maleae</taxon>
        <taxon>Malus</taxon>
    </lineage>
</organism>
<dbReference type="EMBL" id="RDQH01000103">
    <property type="protein sequence ID" value="RXI09940.1"/>
    <property type="molecule type" value="Genomic_DNA"/>
</dbReference>
<dbReference type="InterPro" id="IPR011205">
    <property type="entry name" value="UCP015417_vWA"/>
</dbReference>
<dbReference type="Pfam" id="PF06549">
    <property type="entry name" value="DUF1118"/>
    <property type="match status" value="1"/>
</dbReference>
<dbReference type="PANTHER" id="PTHR31373">
    <property type="entry name" value="OS06G0652100 PROTEIN"/>
    <property type="match status" value="1"/>
</dbReference>
<dbReference type="PANTHER" id="PTHR31373:SF17">
    <property type="entry name" value="OS06G0652100 PROTEIN"/>
    <property type="match status" value="1"/>
</dbReference>
<feature type="transmembrane region" description="Helical" evidence="1">
    <location>
        <begin position="168"/>
        <end position="191"/>
    </location>
</feature>
<gene>
    <name evidence="3" type="ORF">DVH24_018963</name>
</gene>
<evidence type="ECO:0000313" key="4">
    <source>
        <dbReference type="Proteomes" id="UP000290289"/>
    </source>
</evidence>
<dbReference type="Proteomes" id="UP000290289">
    <property type="component" value="Unassembled WGS sequence"/>
</dbReference>
<dbReference type="Pfam" id="PF25043">
    <property type="entry name" value="DUF7788"/>
    <property type="match status" value="1"/>
</dbReference>
<dbReference type="InterPro" id="IPR056690">
    <property type="entry name" value="DUF7788"/>
</dbReference>
<protein>
    <recommendedName>
        <fullName evidence="2">DUF7788 domain-containing protein</fullName>
    </recommendedName>
</protein>
<comment type="caution">
    <text evidence="3">The sequence shown here is derived from an EMBL/GenBank/DDBJ whole genome shotgun (WGS) entry which is preliminary data.</text>
</comment>
<reference evidence="3 4" key="1">
    <citation type="submission" date="2018-10" db="EMBL/GenBank/DDBJ databases">
        <title>A high-quality apple genome assembly.</title>
        <authorList>
            <person name="Hu J."/>
        </authorList>
    </citation>
    <scope>NUCLEOTIDE SEQUENCE [LARGE SCALE GENOMIC DNA]</scope>
    <source>
        <strain evidence="4">cv. HFTH1</strain>
        <tissue evidence="3">Young leaf</tissue>
    </source>
</reference>
<evidence type="ECO:0000256" key="1">
    <source>
        <dbReference type="SAM" id="Phobius"/>
    </source>
</evidence>
<name>A0A498KPA9_MALDO</name>
<feature type="domain" description="DUF7788" evidence="2">
    <location>
        <begin position="238"/>
        <end position="310"/>
    </location>
</feature>
<evidence type="ECO:0000313" key="3">
    <source>
        <dbReference type="EMBL" id="RXI09940.1"/>
    </source>
</evidence>
<dbReference type="AlphaFoldDB" id="A0A498KPA9"/>
<keyword evidence="1" id="KW-0812">Transmembrane</keyword>